<name>A0AAW7HZW5_9GAMM</name>
<feature type="chain" id="PRO_5043756624" evidence="1">
    <location>
        <begin position="29"/>
        <end position="180"/>
    </location>
</feature>
<dbReference type="GO" id="GO:0016853">
    <property type="term" value="F:isomerase activity"/>
    <property type="evidence" value="ECO:0007669"/>
    <property type="project" value="UniProtKB-KW"/>
</dbReference>
<dbReference type="Pfam" id="PF16036">
    <property type="entry name" value="Chalcone_3"/>
    <property type="match status" value="1"/>
</dbReference>
<keyword evidence="1" id="KW-0732">Signal</keyword>
<accession>A0AAW7HZW5</accession>
<evidence type="ECO:0000313" key="6">
    <source>
        <dbReference type="Proteomes" id="UP001168216"/>
    </source>
</evidence>
<evidence type="ECO:0000259" key="2">
    <source>
        <dbReference type="Pfam" id="PF16036"/>
    </source>
</evidence>
<dbReference type="RefSeq" id="WP_290019761.1">
    <property type="nucleotide sequence ID" value="NZ_JAOPLL010000021.1"/>
</dbReference>
<sequence length="180" mass="20404">MNWKIPRAGTWGGISLLIVALSSPCSLAKEALSTPWQPLRAVGQGEMRWLWFKLYDATFYSASGRYEPGHYPQALILTYARDIKRSDLLTATDEEWQRLGLGSDADRRRWLDQLAALWPDVGAGDRLAFYVDRGGTGHFWWHERPLGSLADPQFSAAFLAIWLADNSRDPALTRRLRGQL</sequence>
<evidence type="ECO:0000313" key="4">
    <source>
        <dbReference type="EMBL" id="MDM5141086.1"/>
    </source>
</evidence>
<keyword evidence="5" id="KW-1185">Reference proteome</keyword>
<dbReference type="Proteomes" id="UP001168216">
    <property type="component" value="Unassembled WGS sequence"/>
</dbReference>
<evidence type="ECO:0000256" key="1">
    <source>
        <dbReference type="SAM" id="SignalP"/>
    </source>
</evidence>
<comment type="caution">
    <text evidence="4">The sequence shown here is derived from an EMBL/GenBank/DDBJ whole genome shotgun (WGS) entry which is preliminary data.</text>
</comment>
<dbReference type="InterPro" id="IPR016087">
    <property type="entry name" value="Chalcone_isomerase"/>
</dbReference>
<dbReference type="AlphaFoldDB" id="A0AAW7HZW5"/>
<proteinExistence type="predicted"/>
<evidence type="ECO:0000313" key="3">
    <source>
        <dbReference type="EMBL" id="MDM5074344.1"/>
    </source>
</evidence>
<keyword evidence="4" id="KW-0413">Isomerase</keyword>
<feature type="signal peptide" evidence="1">
    <location>
        <begin position="1"/>
        <end position="28"/>
    </location>
</feature>
<protein>
    <submittedName>
        <fullName evidence="4">Chalcone isomerase family protein</fullName>
    </submittedName>
</protein>
<organism evidence="4 6">
    <name type="scientific">Aeromonas bestiarum</name>
    <dbReference type="NCBI Taxonomy" id="105751"/>
    <lineage>
        <taxon>Bacteria</taxon>
        <taxon>Pseudomonadati</taxon>
        <taxon>Pseudomonadota</taxon>
        <taxon>Gammaproteobacteria</taxon>
        <taxon>Aeromonadales</taxon>
        <taxon>Aeromonadaceae</taxon>
        <taxon>Aeromonas</taxon>
    </lineage>
</organism>
<dbReference type="Proteomes" id="UP001168107">
    <property type="component" value="Unassembled WGS sequence"/>
</dbReference>
<feature type="domain" description="Chalcone isomerase" evidence="2">
    <location>
        <begin position="43"/>
        <end position="176"/>
    </location>
</feature>
<reference evidence="4" key="1">
    <citation type="submission" date="2023-08" db="EMBL/GenBank/DDBJ databases">
        <title>WGS of Aeromonas isolates.</title>
        <authorList>
            <person name="Lee H."/>
        </authorList>
    </citation>
    <scope>NUCLEOTIDE SEQUENCE</scope>
    <source>
        <strain evidence="4">SL22</strain>
        <strain evidence="3">SU58-3</strain>
    </source>
</reference>
<evidence type="ECO:0000313" key="5">
    <source>
        <dbReference type="Proteomes" id="UP001168107"/>
    </source>
</evidence>
<dbReference type="EMBL" id="JAOPLL010000021">
    <property type="protein sequence ID" value="MDM5074344.1"/>
    <property type="molecule type" value="Genomic_DNA"/>
</dbReference>
<gene>
    <name evidence="3" type="ORF">OB935_21310</name>
    <name evidence="4" type="ORF">OB959_15005</name>
</gene>
<dbReference type="EMBL" id="JAOPLV010000007">
    <property type="protein sequence ID" value="MDM5141086.1"/>
    <property type="molecule type" value="Genomic_DNA"/>
</dbReference>